<dbReference type="RefSeq" id="WP_140465701.1">
    <property type="nucleotide sequence ID" value="NZ_RCYZ01000002.1"/>
</dbReference>
<keyword evidence="1" id="KW-0472">Membrane</keyword>
<gene>
    <name evidence="2" type="ORF">EAH73_06645</name>
</gene>
<keyword evidence="1" id="KW-1133">Transmembrane helix</keyword>
<accession>A0A502H1U3</accession>
<comment type="caution">
    <text evidence="2">The sequence shown here is derived from an EMBL/GenBank/DDBJ whole genome shotgun (WGS) entry which is preliminary data.</text>
</comment>
<keyword evidence="1" id="KW-0812">Transmembrane</keyword>
<reference evidence="2 3" key="1">
    <citation type="journal article" date="2019" name="Environ. Microbiol.">
        <title>Species interactions and distinct microbial communities in high Arctic permafrost affected cryosols are associated with the CH4 and CO2 gas fluxes.</title>
        <authorList>
            <person name="Altshuler I."/>
            <person name="Hamel J."/>
            <person name="Turney S."/>
            <person name="Magnuson E."/>
            <person name="Levesque R."/>
            <person name="Greer C."/>
            <person name="Whyte L.G."/>
        </authorList>
    </citation>
    <scope>NUCLEOTIDE SEQUENCE [LARGE SCALE GENOMIC DNA]</scope>
    <source>
        <strain evidence="2 3">S9.2P</strain>
    </source>
</reference>
<evidence type="ECO:0000313" key="2">
    <source>
        <dbReference type="EMBL" id="TPG67398.1"/>
    </source>
</evidence>
<feature type="transmembrane region" description="Helical" evidence="1">
    <location>
        <begin position="94"/>
        <end position="113"/>
    </location>
</feature>
<feature type="transmembrane region" description="Helical" evidence="1">
    <location>
        <begin position="6"/>
        <end position="27"/>
    </location>
</feature>
<name>A0A502H1U3_9BACT</name>
<organism evidence="2 3">
    <name type="scientific">Hymenobacter nivis</name>
    <dbReference type="NCBI Taxonomy" id="1850093"/>
    <lineage>
        <taxon>Bacteria</taxon>
        <taxon>Pseudomonadati</taxon>
        <taxon>Bacteroidota</taxon>
        <taxon>Cytophagia</taxon>
        <taxon>Cytophagales</taxon>
        <taxon>Hymenobacteraceae</taxon>
        <taxon>Hymenobacter</taxon>
    </lineage>
</organism>
<dbReference type="AlphaFoldDB" id="A0A502H1U3"/>
<dbReference type="OrthoDB" id="651989at2"/>
<protein>
    <submittedName>
        <fullName evidence="2">Uncharacterized protein</fullName>
    </submittedName>
</protein>
<feature type="transmembrane region" description="Helical" evidence="1">
    <location>
        <begin position="155"/>
        <end position="181"/>
    </location>
</feature>
<evidence type="ECO:0000256" key="1">
    <source>
        <dbReference type="SAM" id="Phobius"/>
    </source>
</evidence>
<feature type="transmembrane region" description="Helical" evidence="1">
    <location>
        <begin position="125"/>
        <end position="143"/>
    </location>
</feature>
<dbReference type="EMBL" id="RCYZ01000002">
    <property type="protein sequence ID" value="TPG67398.1"/>
    <property type="molecule type" value="Genomic_DNA"/>
</dbReference>
<feature type="transmembrane region" description="Helical" evidence="1">
    <location>
        <begin position="63"/>
        <end position="82"/>
    </location>
</feature>
<evidence type="ECO:0000313" key="3">
    <source>
        <dbReference type="Proteomes" id="UP000317646"/>
    </source>
</evidence>
<proteinExistence type="predicted"/>
<keyword evidence="3" id="KW-1185">Reference proteome</keyword>
<sequence length="217" mass="25162">MTSDALFVFVARFMEFALAVTFLSGVVRFRQLPPELRCLVVFLGLDVLTEIASDWLHRHHQPNLFLFPIFAAVEIWFLALVYDRALQWPAFSRWRPWLAGAFVAYCVLDGWLFPEVARFKPALQIVESVLVLSLVGLYFRKLLRELRVTRLDQEPMFWVSTGIVINSLGSIQIFLFSNYLLTHYSNQLSTAAWAVHTLLNVVLYACYCTALWIRPRK</sequence>
<feature type="transmembrane region" description="Helical" evidence="1">
    <location>
        <begin position="193"/>
        <end position="213"/>
    </location>
</feature>
<dbReference type="Proteomes" id="UP000317646">
    <property type="component" value="Unassembled WGS sequence"/>
</dbReference>